<gene>
    <name evidence="1" type="ORF">EYZ11_012909</name>
</gene>
<dbReference type="EMBL" id="SOSA01001099">
    <property type="protein sequence ID" value="THC87647.1"/>
    <property type="molecule type" value="Genomic_DNA"/>
</dbReference>
<name>A0A4S3J154_9EURO</name>
<accession>A0A4S3J154</accession>
<evidence type="ECO:0000313" key="1">
    <source>
        <dbReference type="EMBL" id="THC87647.1"/>
    </source>
</evidence>
<dbReference type="AlphaFoldDB" id="A0A4S3J154"/>
<reference evidence="1 2" key="1">
    <citation type="submission" date="2019-03" db="EMBL/GenBank/DDBJ databases">
        <title>The genome sequence of a newly discovered highly antifungal drug resistant Aspergillus species, Aspergillus tanneri NIH 1004.</title>
        <authorList>
            <person name="Mounaud S."/>
            <person name="Singh I."/>
            <person name="Joardar V."/>
            <person name="Pakala S."/>
            <person name="Pakala S."/>
            <person name="Venepally P."/>
            <person name="Hoover J."/>
            <person name="Nierman W."/>
            <person name="Chung J."/>
            <person name="Losada L."/>
        </authorList>
    </citation>
    <scope>NUCLEOTIDE SEQUENCE [LARGE SCALE GENOMIC DNA]</scope>
    <source>
        <strain evidence="1 2">NIH1004</strain>
    </source>
</reference>
<evidence type="ECO:0000313" key="2">
    <source>
        <dbReference type="Proteomes" id="UP000308092"/>
    </source>
</evidence>
<proteinExistence type="predicted"/>
<dbReference type="Proteomes" id="UP000308092">
    <property type="component" value="Unassembled WGS sequence"/>
</dbReference>
<organism evidence="1 2">
    <name type="scientific">Aspergillus tanneri</name>
    <dbReference type="NCBI Taxonomy" id="1220188"/>
    <lineage>
        <taxon>Eukaryota</taxon>
        <taxon>Fungi</taxon>
        <taxon>Dikarya</taxon>
        <taxon>Ascomycota</taxon>
        <taxon>Pezizomycotina</taxon>
        <taxon>Eurotiomycetes</taxon>
        <taxon>Eurotiomycetidae</taxon>
        <taxon>Eurotiales</taxon>
        <taxon>Aspergillaceae</taxon>
        <taxon>Aspergillus</taxon>
        <taxon>Aspergillus subgen. Circumdati</taxon>
    </lineage>
</organism>
<comment type="caution">
    <text evidence="1">The sequence shown here is derived from an EMBL/GenBank/DDBJ whole genome shotgun (WGS) entry which is preliminary data.</text>
</comment>
<keyword evidence="2" id="KW-1185">Reference proteome</keyword>
<dbReference type="VEuPathDB" id="FungiDB:EYZ11_012909"/>
<protein>
    <submittedName>
        <fullName evidence="1">Uncharacterized protein</fullName>
    </submittedName>
</protein>
<sequence length="23" mass="2880">MSNQYHRIQAISHDRVYTDIFRE</sequence>